<sequence>MASANVLIKRLFEMVFSTIQDYMVIAKLIRRLPSMTAVALGLSPSAPYLEKRPTLSIHH</sequence>
<evidence type="ECO:0000313" key="1">
    <source>
        <dbReference type="EMBL" id="TQW00666.1"/>
    </source>
</evidence>
<proteinExistence type="predicted"/>
<dbReference type="AlphaFoldDB" id="A0A545VG17"/>
<evidence type="ECO:0000313" key="2">
    <source>
        <dbReference type="Proteomes" id="UP000315783"/>
    </source>
</evidence>
<reference evidence="1 2" key="1">
    <citation type="journal article" date="2019" name="Appl. Microbiol. Biotechnol.">
        <title>Genome sequence of Isaria javanica and comparative genome analysis insights into family S53 peptidase evolution in fungal entomopathogens.</title>
        <authorList>
            <person name="Lin R."/>
            <person name="Zhang X."/>
            <person name="Xin B."/>
            <person name="Zou M."/>
            <person name="Gao Y."/>
            <person name="Qin F."/>
            <person name="Hu Q."/>
            <person name="Xie B."/>
            <person name="Cheng X."/>
        </authorList>
    </citation>
    <scope>NUCLEOTIDE SEQUENCE [LARGE SCALE GENOMIC DNA]</scope>
    <source>
        <strain evidence="1 2">IJ1G</strain>
    </source>
</reference>
<keyword evidence="2" id="KW-1185">Reference proteome</keyword>
<dbReference type="EMBL" id="SPUK01000001">
    <property type="protein sequence ID" value="TQW00666.1"/>
    <property type="molecule type" value="Genomic_DNA"/>
</dbReference>
<protein>
    <submittedName>
        <fullName evidence="1">Uncharacterized protein</fullName>
    </submittedName>
</protein>
<dbReference type="Proteomes" id="UP000315783">
    <property type="component" value="Unassembled WGS sequence"/>
</dbReference>
<gene>
    <name evidence="1" type="ORF">IF1G_00597</name>
</gene>
<accession>A0A545VG17</accession>
<name>A0A545VG17_9HYPO</name>
<organism evidence="1 2">
    <name type="scientific">Cordyceps javanica</name>
    <dbReference type="NCBI Taxonomy" id="43265"/>
    <lineage>
        <taxon>Eukaryota</taxon>
        <taxon>Fungi</taxon>
        <taxon>Dikarya</taxon>
        <taxon>Ascomycota</taxon>
        <taxon>Pezizomycotina</taxon>
        <taxon>Sordariomycetes</taxon>
        <taxon>Hypocreomycetidae</taxon>
        <taxon>Hypocreales</taxon>
        <taxon>Cordycipitaceae</taxon>
        <taxon>Cordyceps</taxon>
    </lineage>
</organism>
<comment type="caution">
    <text evidence="1">The sequence shown here is derived from an EMBL/GenBank/DDBJ whole genome shotgun (WGS) entry which is preliminary data.</text>
</comment>